<feature type="transmembrane region" description="Helical" evidence="1">
    <location>
        <begin position="73"/>
        <end position="96"/>
    </location>
</feature>
<sequence length="379" mass="39437">MLEALLAVAGGAVQLAALAVLPHGNGATEATGALLAYLGMQALAAALLAMPLQRLLSRHVRMPSRVASRTTSAHLFVAGALVPLGGLLVVLPGMALARLGHRTPAIGGMASVALPEFAGAMGACVPDRPANRPANRPDAGDDRDRAAGLLRAGAANAAASDMRRLAALAGLEAMPARSTGPLLRALLEDSVEDVRLLAYGMLDAAEQRLTRQILQAQDCLHALADGDPAGRAAAHERLAQLHWELVYQNLAQGDVRGHTLEQADRHAEAALQALSEAPGATTLYVRAADGSGVASPAAGLWQLRGRLALARRDPAAARAALQRAIALGFPRERAWPLLAEAAYLEGDFAATRAAMQGLRQAASLPALPQLQPVLRYWTS</sequence>
<keyword evidence="1" id="KW-0812">Transmembrane</keyword>
<comment type="caution">
    <text evidence="2">The sequence shown here is derived from an EMBL/GenBank/DDBJ whole genome shotgun (WGS) entry which is preliminary data.</text>
</comment>
<keyword evidence="3" id="KW-1185">Reference proteome</keyword>
<accession>A0A5M8AIY3</accession>
<gene>
    <name evidence="2" type="ORF">F1599_16435</name>
</gene>
<dbReference type="GO" id="GO:0016740">
    <property type="term" value="F:transferase activity"/>
    <property type="evidence" value="ECO:0007669"/>
    <property type="project" value="UniProtKB-KW"/>
</dbReference>
<evidence type="ECO:0000256" key="1">
    <source>
        <dbReference type="SAM" id="Phobius"/>
    </source>
</evidence>
<proteinExistence type="predicted"/>
<keyword evidence="1" id="KW-1133">Transmembrane helix</keyword>
<keyword evidence="2" id="KW-0808">Transferase</keyword>
<reference evidence="2 3" key="1">
    <citation type="submission" date="2019-09" db="EMBL/GenBank/DDBJ databases">
        <title>Isolation of a novel species in the genus Cupriavidus from patients with sepsis using whole genome sequencing.</title>
        <authorList>
            <person name="Kweon O.J."/>
            <person name="Lee M.-K."/>
        </authorList>
    </citation>
    <scope>NUCLEOTIDE SEQUENCE [LARGE SCALE GENOMIC DNA]</scope>
    <source>
        <strain evidence="2 3">MKL-01</strain>
    </source>
</reference>
<dbReference type="RefSeq" id="WP_150083782.1">
    <property type="nucleotide sequence ID" value="NZ_VWRN01000045.1"/>
</dbReference>
<name>A0A5M8AIY3_9BURK</name>
<organism evidence="2 3">
    <name type="scientific">Cupriavidus cauae</name>
    <dbReference type="NCBI Taxonomy" id="2608999"/>
    <lineage>
        <taxon>Bacteria</taxon>
        <taxon>Pseudomonadati</taxon>
        <taxon>Pseudomonadota</taxon>
        <taxon>Betaproteobacteria</taxon>
        <taxon>Burkholderiales</taxon>
        <taxon>Burkholderiaceae</taxon>
        <taxon>Cupriavidus</taxon>
    </lineage>
</organism>
<protein>
    <submittedName>
        <fullName evidence="2">Lipopolysaccharide N-acetylglucosaminyl transferase</fullName>
    </submittedName>
</protein>
<evidence type="ECO:0000313" key="2">
    <source>
        <dbReference type="EMBL" id="KAA6120764.1"/>
    </source>
</evidence>
<dbReference type="AlphaFoldDB" id="A0A5M8AIY3"/>
<feature type="transmembrane region" description="Helical" evidence="1">
    <location>
        <begin position="35"/>
        <end position="52"/>
    </location>
</feature>
<keyword evidence="1" id="KW-0472">Membrane</keyword>
<evidence type="ECO:0000313" key="3">
    <source>
        <dbReference type="Proteomes" id="UP000324324"/>
    </source>
</evidence>
<dbReference type="Proteomes" id="UP000324324">
    <property type="component" value="Unassembled WGS sequence"/>
</dbReference>
<dbReference type="EMBL" id="VWRN01000045">
    <property type="protein sequence ID" value="KAA6120764.1"/>
    <property type="molecule type" value="Genomic_DNA"/>
</dbReference>